<gene>
    <name evidence="2" type="ORF">SCHPADRAFT_901100</name>
</gene>
<keyword evidence="1" id="KW-0472">Membrane</keyword>
<keyword evidence="1" id="KW-0812">Transmembrane</keyword>
<dbReference type="EMBL" id="KQ085910">
    <property type="protein sequence ID" value="KLO16937.1"/>
    <property type="molecule type" value="Genomic_DNA"/>
</dbReference>
<keyword evidence="3" id="KW-1185">Reference proteome</keyword>
<dbReference type="InParanoid" id="A0A0H2RZB0"/>
<reference evidence="2 3" key="1">
    <citation type="submission" date="2015-04" db="EMBL/GenBank/DDBJ databases">
        <title>Complete genome sequence of Schizopora paradoxa KUC8140, a cosmopolitan wood degrader in East Asia.</title>
        <authorList>
            <consortium name="DOE Joint Genome Institute"/>
            <person name="Min B."/>
            <person name="Park H."/>
            <person name="Jang Y."/>
            <person name="Kim J.-J."/>
            <person name="Kim K.H."/>
            <person name="Pangilinan J."/>
            <person name="Lipzen A."/>
            <person name="Riley R."/>
            <person name="Grigoriev I.V."/>
            <person name="Spatafora J.W."/>
            <person name="Choi I.-G."/>
        </authorList>
    </citation>
    <scope>NUCLEOTIDE SEQUENCE [LARGE SCALE GENOMIC DNA]</scope>
    <source>
        <strain evidence="2 3">KUC8140</strain>
    </source>
</reference>
<sequence>MRRRQQRQWVLLALALTLCFVYYYYGRSSDDTTLRSDIYWKPGKAATGEGRQQQGGQGVGVEKRHKITIIAVWVDRGNDPPVYLPYFFQSVEANPDVDLLFINVDKEQKDCASYSNAPNVQEVCLTEKQYHELHVDYLCRRWHCASEDRKIIYNLIKQKAPDDNNNSFFRILRNGVFGRWMDPQTTIWGWCDVDAFWGNFSRTFPWEIADKYDVLAVAGQPAFGDQRLLFTRGHMAFFKNSPEVTERMLSFPKFSSMSSYLTLPPTRNDAEESEFSHYMFTDEEEFTFITFEGMVDSYDSVFLSEQGVFYTQLKKEDMSVSTRQRFAKMILSPKRRDPGSIFSDEGIEKKTRLFIDGRYYEGGLWFPTEHATFVETGWSVFEREQKAYFMRHRPGGPVMQRMEPRARYLYRDGSLHLDESLYKHWQAEKHNAWFRRIPPQGIQSGHIFVQYHGDEAEIWDSTGQVIYETGKD</sequence>
<evidence type="ECO:0000256" key="1">
    <source>
        <dbReference type="SAM" id="Phobius"/>
    </source>
</evidence>
<keyword evidence="1" id="KW-1133">Transmembrane helix</keyword>
<name>A0A0H2RZB0_9AGAM</name>
<protein>
    <submittedName>
        <fullName evidence="2">Uncharacterized protein</fullName>
    </submittedName>
</protein>
<accession>A0A0H2RZB0</accession>
<feature type="transmembrane region" description="Helical" evidence="1">
    <location>
        <begin position="9"/>
        <end position="25"/>
    </location>
</feature>
<evidence type="ECO:0000313" key="2">
    <source>
        <dbReference type="EMBL" id="KLO16937.1"/>
    </source>
</evidence>
<dbReference type="Proteomes" id="UP000053477">
    <property type="component" value="Unassembled WGS sequence"/>
</dbReference>
<dbReference type="AlphaFoldDB" id="A0A0H2RZB0"/>
<proteinExistence type="predicted"/>
<dbReference type="OrthoDB" id="2588202at2759"/>
<organism evidence="2 3">
    <name type="scientific">Schizopora paradoxa</name>
    <dbReference type="NCBI Taxonomy" id="27342"/>
    <lineage>
        <taxon>Eukaryota</taxon>
        <taxon>Fungi</taxon>
        <taxon>Dikarya</taxon>
        <taxon>Basidiomycota</taxon>
        <taxon>Agaricomycotina</taxon>
        <taxon>Agaricomycetes</taxon>
        <taxon>Hymenochaetales</taxon>
        <taxon>Schizoporaceae</taxon>
        <taxon>Schizopora</taxon>
    </lineage>
</organism>
<evidence type="ECO:0000313" key="3">
    <source>
        <dbReference type="Proteomes" id="UP000053477"/>
    </source>
</evidence>